<dbReference type="Proteomes" id="UP000006729">
    <property type="component" value="Chromosome 15"/>
</dbReference>
<dbReference type="PANTHER" id="PTHR35129">
    <property type="entry name" value="GUANINE NUCLEOTIDE-BINDING PROTEIN SUBUNIT GAMMA 1"/>
    <property type="match status" value="1"/>
</dbReference>
<keyword evidence="3 6" id="KW-0175">Coiled coil</keyword>
<dbReference type="EMBL" id="CM009304">
    <property type="protein sequence ID" value="PNT02102.1"/>
    <property type="molecule type" value="Genomic_DNA"/>
</dbReference>
<comment type="subcellular location">
    <subcellularLocation>
        <location evidence="1">Cell membrane</location>
    </subcellularLocation>
</comment>
<sequence>MESDRSDSSGPITQRVYSLGAAASATDTRGKHRIQAELKRIEQEARFLEEELEQLDKLEKASTACKEMLNNVETIPDPLLPITNGPMNPLWDRWFEGPRESKGCSCWIF</sequence>
<dbReference type="InterPro" id="IPR015898">
    <property type="entry name" value="G-protein_gamma-like_dom"/>
</dbReference>
<keyword evidence="4" id="KW-0472">Membrane</keyword>
<dbReference type="InterPro" id="IPR045878">
    <property type="entry name" value="GG1/2"/>
</dbReference>
<gene>
    <name evidence="8" type="ORF">POPTR_015G142500</name>
</gene>
<keyword evidence="5" id="KW-0807">Transducer</keyword>
<reference evidence="8 9" key="1">
    <citation type="journal article" date="2006" name="Science">
        <title>The genome of black cottonwood, Populus trichocarpa (Torr. &amp; Gray).</title>
        <authorList>
            <person name="Tuskan G.A."/>
            <person name="Difazio S."/>
            <person name="Jansson S."/>
            <person name="Bohlmann J."/>
            <person name="Grigoriev I."/>
            <person name="Hellsten U."/>
            <person name="Putnam N."/>
            <person name="Ralph S."/>
            <person name="Rombauts S."/>
            <person name="Salamov A."/>
            <person name="Schein J."/>
            <person name="Sterck L."/>
            <person name="Aerts A."/>
            <person name="Bhalerao R.R."/>
            <person name="Bhalerao R.P."/>
            <person name="Blaudez D."/>
            <person name="Boerjan W."/>
            <person name="Brun A."/>
            <person name="Brunner A."/>
            <person name="Busov V."/>
            <person name="Campbell M."/>
            <person name="Carlson J."/>
            <person name="Chalot M."/>
            <person name="Chapman J."/>
            <person name="Chen G.L."/>
            <person name="Cooper D."/>
            <person name="Coutinho P.M."/>
            <person name="Couturier J."/>
            <person name="Covert S."/>
            <person name="Cronk Q."/>
            <person name="Cunningham R."/>
            <person name="Davis J."/>
            <person name="Degroeve S."/>
            <person name="Dejardin A."/>
            <person name="Depamphilis C."/>
            <person name="Detter J."/>
            <person name="Dirks B."/>
            <person name="Dubchak I."/>
            <person name="Duplessis S."/>
            <person name="Ehlting J."/>
            <person name="Ellis B."/>
            <person name="Gendler K."/>
            <person name="Goodstein D."/>
            <person name="Gribskov M."/>
            <person name="Grimwood J."/>
            <person name="Groover A."/>
            <person name="Gunter L."/>
            <person name="Hamberger B."/>
            <person name="Heinze B."/>
            <person name="Helariutta Y."/>
            <person name="Henrissat B."/>
            <person name="Holligan D."/>
            <person name="Holt R."/>
            <person name="Huang W."/>
            <person name="Islam-Faridi N."/>
            <person name="Jones S."/>
            <person name="Jones-Rhoades M."/>
            <person name="Jorgensen R."/>
            <person name="Joshi C."/>
            <person name="Kangasjarvi J."/>
            <person name="Karlsson J."/>
            <person name="Kelleher C."/>
            <person name="Kirkpatrick R."/>
            <person name="Kirst M."/>
            <person name="Kohler A."/>
            <person name="Kalluri U."/>
            <person name="Larimer F."/>
            <person name="Leebens-Mack J."/>
            <person name="Leple J.C."/>
            <person name="Locascio P."/>
            <person name="Lou Y."/>
            <person name="Lucas S."/>
            <person name="Martin F."/>
            <person name="Montanini B."/>
            <person name="Napoli C."/>
            <person name="Nelson D.R."/>
            <person name="Nelson C."/>
            <person name="Nieminen K."/>
            <person name="Nilsson O."/>
            <person name="Pereda V."/>
            <person name="Peter G."/>
            <person name="Philippe R."/>
            <person name="Pilate G."/>
            <person name="Poliakov A."/>
            <person name="Razumovskaya J."/>
            <person name="Richardson P."/>
            <person name="Rinaldi C."/>
            <person name="Ritland K."/>
            <person name="Rouze P."/>
            <person name="Ryaboy D."/>
            <person name="Schmutz J."/>
            <person name="Schrader J."/>
            <person name="Segerman B."/>
            <person name="Shin H."/>
            <person name="Siddiqui A."/>
            <person name="Sterky F."/>
            <person name="Terry A."/>
            <person name="Tsai C.J."/>
            <person name="Uberbacher E."/>
            <person name="Unneberg P."/>
            <person name="Vahala J."/>
            <person name="Wall K."/>
            <person name="Wessler S."/>
            <person name="Yang G."/>
            <person name="Yin T."/>
            <person name="Douglas C."/>
            <person name="Marra M."/>
            <person name="Sandberg G."/>
            <person name="Van de Peer Y."/>
            <person name="Rokhsar D."/>
        </authorList>
    </citation>
    <scope>NUCLEOTIDE SEQUENCE [LARGE SCALE GENOMIC DNA]</scope>
    <source>
        <strain evidence="9">cv. Nisqually</strain>
        <strain evidence="8">Nisqually-1</strain>
    </source>
</reference>
<dbReference type="EMBL" id="CM009304">
    <property type="protein sequence ID" value="PNT02103.1"/>
    <property type="molecule type" value="Genomic_DNA"/>
</dbReference>
<proteinExistence type="predicted"/>
<dbReference type="PANTHER" id="PTHR35129:SF6">
    <property type="entry name" value="G PROTEIN GAMMA DOMAIN-CONTAINING PROTEIN"/>
    <property type="match status" value="1"/>
</dbReference>
<dbReference type="eggNOG" id="ENOG502S439">
    <property type="taxonomic scope" value="Eukaryota"/>
</dbReference>
<dbReference type="OMA" id="DRWFERP"/>
<evidence type="ECO:0000256" key="2">
    <source>
        <dbReference type="ARBA" id="ARBA00022475"/>
    </source>
</evidence>
<dbReference type="InParanoid" id="B9ID67"/>
<name>B9ID67_POPTR</name>
<feature type="domain" description="G protein gamma" evidence="7">
    <location>
        <begin position="35"/>
        <end position="109"/>
    </location>
</feature>
<evidence type="ECO:0000259" key="7">
    <source>
        <dbReference type="SMART" id="SM01224"/>
    </source>
</evidence>
<feature type="coiled-coil region" evidence="6">
    <location>
        <begin position="31"/>
        <end position="68"/>
    </location>
</feature>
<protein>
    <recommendedName>
        <fullName evidence="7">G protein gamma domain-containing protein</fullName>
    </recommendedName>
</protein>
<evidence type="ECO:0000256" key="1">
    <source>
        <dbReference type="ARBA" id="ARBA00004236"/>
    </source>
</evidence>
<dbReference type="Pfam" id="PF00631">
    <property type="entry name" value="G-gamma"/>
    <property type="match status" value="1"/>
</dbReference>
<dbReference type="SMR" id="B9ID67"/>
<evidence type="ECO:0000256" key="4">
    <source>
        <dbReference type="ARBA" id="ARBA00023136"/>
    </source>
</evidence>
<accession>B9ID67</accession>
<evidence type="ECO:0000256" key="5">
    <source>
        <dbReference type="ARBA" id="ARBA00023224"/>
    </source>
</evidence>
<dbReference type="GO" id="GO:0007186">
    <property type="term" value="P:G protein-coupled receptor signaling pathway"/>
    <property type="evidence" value="ECO:0007669"/>
    <property type="project" value="InterPro"/>
</dbReference>
<evidence type="ECO:0000256" key="6">
    <source>
        <dbReference type="SAM" id="Coils"/>
    </source>
</evidence>
<organism evidence="8 9">
    <name type="scientific">Populus trichocarpa</name>
    <name type="common">Western balsam poplar</name>
    <name type="synonym">Populus balsamifera subsp. trichocarpa</name>
    <dbReference type="NCBI Taxonomy" id="3694"/>
    <lineage>
        <taxon>Eukaryota</taxon>
        <taxon>Viridiplantae</taxon>
        <taxon>Streptophyta</taxon>
        <taxon>Embryophyta</taxon>
        <taxon>Tracheophyta</taxon>
        <taxon>Spermatophyta</taxon>
        <taxon>Magnoliopsida</taxon>
        <taxon>eudicotyledons</taxon>
        <taxon>Gunneridae</taxon>
        <taxon>Pentapetalae</taxon>
        <taxon>rosids</taxon>
        <taxon>fabids</taxon>
        <taxon>Malpighiales</taxon>
        <taxon>Salicaceae</taxon>
        <taxon>Saliceae</taxon>
        <taxon>Populus</taxon>
    </lineage>
</organism>
<dbReference type="FunCoup" id="B9ID67">
    <property type="interactions" value="424"/>
</dbReference>
<dbReference type="AlphaFoldDB" id="B9ID67"/>
<keyword evidence="9" id="KW-1185">Reference proteome</keyword>
<reference evidence="8" key="2">
    <citation type="submission" date="2017-07" db="EMBL/GenBank/DDBJ databases">
        <title>WGS assembly of Populus trichocarpa.</title>
        <authorList>
            <person name="Tuskan G."/>
            <person name="Difazio S."/>
            <person name="Jansson S."/>
            <person name="Bohlmann J."/>
            <person name="Grigoriev I."/>
            <person name="Hellsten U."/>
            <person name="Putnam N."/>
            <person name="Ralph S."/>
            <person name="Rombauts S."/>
            <person name="Salamov A."/>
            <person name="Schein J."/>
            <person name="Sterck L."/>
            <person name="Aerts A."/>
            <person name="Bhalerao R."/>
            <person name="Bhalerao R."/>
            <person name="Blaudez D."/>
            <person name="Boerjan W."/>
            <person name="Brun A."/>
            <person name="Brunner A."/>
            <person name="Busov V."/>
            <person name="Campbell M."/>
            <person name="Carlson J."/>
            <person name="Chalot M."/>
            <person name="Chapman J."/>
            <person name="Chen G."/>
            <person name="Cooper D."/>
            <person name="Coutinho P."/>
            <person name="Couturier J."/>
            <person name="Covert S."/>
            <person name="Cronk Q."/>
            <person name="Cunningham R."/>
            <person name="Davis J."/>
            <person name="Degroeve S."/>
            <person name="Dejardin A."/>
            <person name="Depamphilis C."/>
            <person name="Detter J."/>
            <person name="Dirks B."/>
            <person name="Dubchak I."/>
            <person name="Duplessis S."/>
            <person name="Ehlting J."/>
            <person name="Ellis B."/>
            <person name="Gendler K."/>
            <person name="Goodstein D."/>
            <person name="Gribskov M."/>
            <person name="Grimwood J."/>
            <person name="Groover A."/>
            <person name="Gunter L."/>
            <person name="Hamberger B."/>
            <person name="Heinze B."/>
            <person name="Helariutta Y."/>
            <person name="Henrissat B."/>
            <person name="Holligan D."/>
            <person name="Holt R."/>
            <person name="Huang W."/>
            <person name="Islam-Faridi N."/>
            <person name="Jones S."/>
            <person name="Jones-Rhoades M."/>
            <person name="Jorgensen R."/>
            <person name="Joshi C."/>
            <person name="Kangasjarvi J."/>
            <person name="Karlsson J."/>
            <person name="Kelleher C."/>
            <person name="Kirkpatrick R."/>
            <person name="Kirst M."/>
            <person name="Kohler A."/>
            <person name="Kalluri U."/>
            <person name="Larimer F."/>
            <person name="Leebens-Mack J."/>
            <person name="Leple J."/>
            <person name="Locascio P."/>
            <person name="Lou Y."/>
            <person name="Lucas S."/>
            <person name="Martin F."/>
            <person name="Montanini B."/>
            <person name="Napoli C."/>
            <person name="Nelson D."/>
            <person name="Nelson C."/>
            <person name="Nieminen K."/>
            <person name="Nilsson O."/>
            <person name="Pereda V."/>
            <person name="Peter G."/>
            <person name="Philippe R."/>
            <person name="Pilate G."/>
            <person name="Poliakov A."/>
            <person name="Razumovskaya J."/>
            <person name="Richardson P."/>
            <person name="Rinaldi C."/>
            <person name="Ritland K."/>
            <person name="Rouze P."/>
            <person name="Ryaboy D."/>
            <person name="Schmutz J."/>
            <person name="Schrader J."/>
            <person name="Segerman B."/>
            <person name="Shin H."/>
            <person name="Siddiqui A."/>
            <person name="Sterky F."/>
            <person name="Terry A."/>
            <person name="Tsai C."/>
            <person name="Uberbacher E."/>
            <person name="Unneberg P."/>
            <person name="Vahala J."/>
            <person name="Wall K."/>
            <person name="Wessler S."/>
            <person name="Yang G."/>
            <person name="Yin T."/>
            <person name="Douglas C."/>
            <person name="Marra M."/>
            <person name="Sandberg G."/>
            <person name="Van De Peer Y."/>
            <person name="Rokhsar D."/>
        </authorList>
    </citation>
    <scope>NUCLEOTIDE SEQUENCE</scope>
    <source>
        <strain evidence="8">Nisqually-1</strain>
    </source>
</reference>
<dbReference type="Gramene" id="Potri.015G142500.1.v4.1">
    <property type="protein sequence ID" value="Potri.015G142500.1.v4.1"/>
    <property type="gene ID" value="Potri.015G142500.v4.1"/>
</dbReference>
<evidence type="ECO:0000313" key="8">
    <source>
        <dbReference type="EMBL" id="PNT02103.1"/>
    </source>
</evidence>
<dbReference type="HOGENOM" id="CLU_105699_2_0_1"/>
<dbReference type="STRING" id="3694.B9ID67"/>
<keyword evidence="2" id="KW-1003">Cell membrane</keyword>
<evidence type="ECO:0000256" key="3">
    <source>
        <dbReference type="ARBA" id="ARBA00023054"/>
    </source>
</evidence>
<dbReference type="SMART" id="SM01224">
    <property type="entry name" value="G_gamma"/>
    <property type="match status" value="1"/>
</dbReference>
<dbReference type="EMBL" id="CM009304">
    <property type="protein sequence ID" value="PNT02101.1"/>
    <property type="molecule type" value="Genomic_DNA"/>
</dbReference>
<evidence type="ECO:0000313" key="9">
    <source>
        <dbReference type="Proteomes" id="UP000006729"/>
    </source>
</evidence>
<dbReference type="GO" id="GO:0005886">
    <property type="term" value="C:plasma membrane"/>
    <property type="evidence" value="ECO:0007669"/>
    <property type="project" value="UniProtKB-SubCell"/>
</dbReference>